<accession>A0AAV6LJ01</accession>
<keyword evidence="2" id="KW-1133">Transmembrane helix</keyword>
<dbReference type="SUPFAM" id="SSF56808">
    <property type="entry name" value="Ribosomal protein L1"/>
    <property type="match status" value="1"/>
</dbReference>
<evidence type="ECO:0000313" key="3">
    <source>
        <dbReference type="EMBL" id="KAG5564982.1"/>
    </source>
</evidence>
<keyword evidence="2" id="KW-0812">Transmembrane</keyword>
<dbReference type="FunFam" id="3.40.50.790:FF:000012">
    <property type="entry name" value="Ribosomal protein L1p/L10e family"/>
    <property type="match status" value="1"/>
</dbReference>
<dbReference type="Proteomes" id="UP000823749">
    <property type="component" value="Chromosome 1"/>
</dbReference>
<evidence type="ECO:0000313" key="4">
    <source>
        <dbReference type="Proteomes" id="UP000823749"/>
    </source>
</evidence>
<gene>
    <name evidence="3" type="ORF">RHGRI_001004</name>
</gene>
<comment type="caution">
    <text evidence="3">The sequence shown here is derived from an EMBL/GenBank/DDBJ whole genome shotgun (WGS) entry which is preliminary data.</text>
</comment>
<dbReference type="InterPro" id="IPR028364">
    <property type="entry name" value="Ribosomal_uL1/biogenesis"/>
</dbReference>
<dbReference type="Pfam" id="PF00687">
    <property type="entry name" value="Ribosomal_L1"/>
    <property type="match status" value="1"/>
</dbReference>
<dbReference type="AlphaFoldDB" id="A0AAV6LJ01"/>
<feature type="compositionally biased region" description="Basic and acidic residues" evidence="1">
    <location>
        <begin position="410"/>
        <end position="429"/>
    </location>
</feature>
<feature type="compositionally biased region" description="Basic and acidic residues" evidence="1">
    <location>
        <begin position="358"/>
        <end position="378"/>
    </location>
</feature>
<sequence>MAAPEITVPSLPTSITSRASPETVQRAAAALLKWRLSKSKTQKPQLLDPADEDFIYLILTLKKIPTKPRTNAHLIPLPHPIFSPDTSSSLCLIIDDRPNSKLTSEAAKKKLAAEGIPVDKVIRLSKLKSDYKPYEAKRKLCNSYDLFFADKRVIPLLPRLLGKQFFKKKKIPLRVDLTHNNWKEQIERACSSGLFYLRTGSCCVVRVGKASMGAGEVTENVVAAIEGVVEVVPKKWGGVRSFHLKLAESLALPVYQAIPDAKLKIEGVKGLVEGGKGEVVKGVEKLGREDGGAKKKKTVTKKKGRIHEVRYMDEELGVEDEDEDEDEFLDDVEGVEGETSEDDDARGSDFGGKKRKKKMEDLVIGEKRLKKSASKEKNEDDDVGGSDFGGVKRKKGDSVIGEKRLKKSASKADKGEESGEKEEKKKGRVGKLKDGASKVKYKKDKKNYCFGVMIWDEPVELSSFILSLCFSVFFNLGFNLMLQLSPWRDNSISPNIVLNFDMENSFLMVFAATFMALFCVIYKSISDDIRFSPECFHEDMQLTDDTERGESGERVDALNVMVVSVQWLGNNPASKIEPLGWTRKGRWQ</sequence>
<keyword evidence="4" id="KW-1185">Reference proteome</keyword>
<evidence type="ECO:0008006" key="5">
    <source>
        <dbReference type="Google" id="ProtNLM"/>
    </source>
</evidence>
<proteinExistence type="predicted"/>
<evidence type="ECO:0000256" key="2">
    <source>
        <dbReference type="SAM" id="Phobius"/>
    </source>
</evidence>
<feature type="region of interest" description="Disordered" evidence="1">
    <location>
        <begin position="333"/>
        <end position="429"/>
    </location>
</feature>
<dbReference type="EMBL" id="JACTNZ010000001">
    <property type="protein sequence ID" value="KAG5564982.1"/>
    <property type="molecule type" value="Genomic_DNA"/>
</dbReference>
<dbReference type="InterPro" id="IPR050257">
    <property type="entry name" value="eL8/uL1-like"/>
</dbReference>
<reference evidence="3" key="1">
    <citation type="submission" date="2020-08" db="EMBL/GenBank/DDBJ databases">
        <title>Plant Genome Project.</title>
        <authorList>
            <person name="Zhang R.-G."/>
        </authorList>
    </citation>
    <scope>NUCLEOTIDE SEQUENCE</scope>
    <source>
        <strain evidence="3">WSP0</strain>
        <tissue evidence="3">Leaf</tissue>
    </source>
</reference>
<dbReference type="InterPro" id="IPR023674">
    <property type="entry name" value="Ribosomal_uL1-like"/>
</dbReference>
<organism evidence="3 4">
    <name type="scientific">Rhododendron griersonianum</name>
    <dbReference type="NCBI Taxonomy" id="479676"/>
    <lineage>
        <taxon>Eukaryota</taxon>
        <taxon>Viridiplantae</taxon>
        <taxon>Streptophyta</taxon>
        <taxon>Embryophyta</taxon>
        <taxon>Tracheophyta</taxon>
        <taxon>Spermatophyta</taxon>
        <taxon>Magnoliopsida</taxon>
        <taxon>eudicotyledons</taxon>
        <taxon>Gunneridae</taxon>
        <taxon>Pentapetalae</taxon>
        <taxon>asterids</taxon>
        <taxon>Ericales</taxon>
        <taxon>Ericaceae</taxon>
        <taxon>Ericoideae</taxon>
        <taxon>Rhodoreae</taxon>
        <taxon>Rhododendron</taxon>
    </lineage>
</organism>
<feature type="transmembrane region" description="Helical" evidence="2">
    <location>
        <begin position="504"/>
        <end position="522"/>
    </location>
</feature>
<dbReference type="CDD" id="cd00403">
    <property type="entry name" value="Ribosomal_L1"/>
    <property type="match status" value="1"/>
</dbReference>
<name>A0AAV6LJ01_9ERIC</name>
<dbReference type="InterPro" id="IPR016095">
    <property type="entry name" value="Ribosomal_uL1_3-a/b-sand"/>
</dbReference>
<dbReference type="Gene3D" id="3.40.50.790">
    <property type="match status" value="1"/>
</dbReference>
<protein>
    <recommendedName>
        <fullName evidence="5">Ribosomal protein L1</fullName>
    </recommendedName>
</protein>
<keyword evidence="2" id="KW-0472">Membrane</keyword>
<evidence type="ECO:0000256" key="1">
    <source>
        <dbReference type="SAM" id="MobiDB-lite"/>
    </source>
</evidence>
<feature type="compositionally biased region" description="Acidic residues" evidence="1">
    <location>
        <begin position="333"/>
        <end position="344"/>
    </location>
</feature>
<dbReference type="PANTHER" id="PTHR23105">
    <property type="entry name" value="RIBOSOMAL PROTEIN L7AE FAMILY MEMBER"/>
    <property type="match status" value="1"/>
</dbReference>
<dbReference type="GO" id="GO:0003723">
    <property type="term" value="F:RNA binding"/>
    <property type="evidence" value="ECO:0007669"/>
    <property type="project" value="InterPro"/>
</dbReference>